<dbReference type="RefSeq" id="WP_153411688.1">
    <property type="nucleotide sequence ID" value="NZ_WEGK01000008.1"/>
</dbReference>
<keyword evidence="2" id="KW-1133">Transmembrane helix</keyword>
<keyword evidence="2" id="KW-0472">Membrane</keyword>
<dbReference type="AlphaFoldDB" id="A0A7K0D6M2"/>
<dbReference type="OrthoDB" id="4571243at2"/>
<dbReference type="Proteomes" id="UP000438448">
    <property type="component" value="Unassembled WGS sequence"/>
</dbReference>
<feature type="transmembrane region" description="Helical" evidence="2">
    <location>
        <begin position="168"/>
        <end position="196"/>
    </location>
</feature>
<comment type="caution">
    <text evidence="5">The sequence shown here is derived from an EMBL/GenBank/DDBJ whole genome shotgun (WGS) entry which is preliminary data.</text>
</comment>
<feature type="signal peptide" evidence="3">
    <location>
        <begin position="1"/>
        <end position="26"/>
    </location>
</feature>
<reference evidence="5 6" key="1">
    <citation type="submission" date="2019-10" db="EMBL/GenBank/DDBJ databases">
        <title>Nocardia macrotermitis sp. nov. and Nocardia aurantia sp. nov., isolated from the gut of fungus growing-termite Macrotermes natalensis.</title>
        <authorList>
            <person name="Benndorf R."/>
            <person name="Schwitalla J."/>
            <person name="Martin K."/>
            <person name="De Beer W."/>
            <person name="Kaster A.-K."/>
            <person name="Vollmers J."/>
            <person name="Poulsen M."/>
            <person name="Beemelmanns C."/>
        </authorList>
    </citation>
    <scope>NUCLEOTIDE SEQUENCE [LARGE SCALE GENOMIC DNA]</scope>
    <source>
        <strain evidence="5 6">RB20</strain>
    </source>
</reference>
<keyword evidence="6" id="KW-1185">Reference proteome</keyword>
<feature type="transmembrane region" description="Helical" evidence="2">
    <location>
        <begin position="141"/>
        <end position="161"/>
    </location>
</feature>
<dbReference type="InterPro" id="IPR058333">
    <property type="entry name" value="DUF8020"/>
</dbReference>
<name>A0A7K0D6M2_9NOCA</name>
<proteinExistence type="predicted"/>
<keyword evidence="3" id="KW-0732">Signal</keyword>
<evidence type="ECO:0000256" key="1">
    <source>
        <dbReference type="SAM" id="MobiDB-lite"/>
    </source>
</evidence>
<evidence type="ECO:0000256" key="3">
    <source>
        <dbReference type="SAM" id="SignalP"/>
    </source>
</evidence>
<dbReference type="EMBL" id="WEGK01000008">
    <property type="protein sequence ID" value="MQY20972.1"/>
    <property type="molecule type" value="Genomic_DNA"/>
</dbReference>
<feature type="chain" id="PRO_5029700730" description="DUF8020 domain-containing protein" evidence="3">
    <location>
        <begin position="27"/>
        <end position="251"/>
    </location>
</feature>
<accession>A0A7K0D6M2</accession>
<feature type="domain" description="DUF8020" evidence="4">
    <location>
        <begin position="34"/>
        <end position="107"/>
    </location>
</feature>
<feature type="compositionally biased region" description="Low complexity" evidence="1">
    <location>
        <begin position="237"/>
        <end position="251"/>
    </location>
</feature>
<evidence type="ECO:0000259" key="4">
    <source>
        <dbReference type="Pfam" id="PF26059"/>
    </source>
</evidence>
<keyword evidence="2" id="KW-0812">Transmembrane</keyword>
<organism evidence="5 6">
    <name type="scientific">Nocardia macrotermitis</name>
    <dbReference type="NCBI Taxonomy" id="2585198"/>
    <lineage>
        <taxon>Bacteria</taxon>
        <taxon>Bacillati</taxon>
        <taxon>Actinomycetota</taxon>
        <taxon>Actinomycetes</taxon>
        <taxon>Mycobacteriales</taxon>
        <taxon>Nocardiaceae</taxon>
        <taxon>Nocardia</taxon>
    </lineage>
</organism>
<feature type="region of interest" description="Disordered" evidence="1">
    <location>
        <begin position="217"/>
        <end position="251"/>
    </location>
</feature>
<dbReference type="Pfam" id="PF26059">
    <property type="entry name" value="DUF8020"/>
    <property type="match status" value="1"/>
</dbReference>
<evidence type="ECO:0000256" key="2">
    <source>
        <dbReference type="SAM" id="Phobius"/>
    </source>
</evidence>
<gene>
    <name evidence="5" type="ORF">NRB20_40810</name>
</gene>
<evidence type="ECO:0000313" key="5">
    <source>
        <dbReference type="EMBL" id="MQY20972.1"/>
    </source>
</evidence>
<protein>
    <recommendedName>
        <fullName evidence="4">DUF8020 domain-containing protein</fullName>
    </recommendedName>
</protein>
<evidence type="ECO:0000313" key="6">
    <source>
        <dbReference type="Proteomes" id="UP000438448"/>
    </source>
</evidence>
<sequence length="251" mass="24575">MRVNRSTFVAAIVATGVVASTAIAQAEPAPSTPAVAYRAALVDKSVVTTLENGTFTTGATAASVVVRNSAGHIVQTVPLTYSIDGQHLPLQQQISDNGRKLTITPDASGLNRSALRPVASPLENQLAMNDLINALSISTSIGTLVGTAVGAVAGIGIGLVLSAASCVVLSLGCVVAVLPIMSLAAGVGGIAGLIIAGGPTGIAAGFDYVSTLNAPPGGSKYAPQTQGKPGGAPVPGAPQGKPAAPAPGTSR</sequence>